<dbReference type="InterPro" id="IPR027417">
    <property type="entry name" value="P-loop_NTPase"/>
</dbReference>
<dbReference type="Gene3D" id="1.25.40.10">
    <property type="entry name" value="Tetratricopeptide repeat domain"/>
    <property type="match status" value="1"/>
</dbReference>
<evidence type="ECO:0000256" key="1">
    <source>
        <dbReference type="ARBA" id="ARBA00023015"/>
    </source>
</evidence>
<dbReference type="Gene3D" id="1.10.10.10">
    <property type="entry name" value="Winged helix-like DNA-binding domain superfamily/Winged helix DNA-binding domain"/>
    <property type="match status" value="1"/>
</dbReference>
<dbReference type="SMART" id="SM00421">
    <property type="entry name" value="HTH_LUXR"/>
    <property type="match status" value="1"/>
</dbReference>
<dbReference type="SUPFAM" id="SSF52540">
    <property type="entry name" value="P-loop containing nucleoside triphosphate hydrolases"/>
    <property type="match status" value="1"/>
</dbReference>
<keyword evidence="2" id="KW-0238">DNA-binding</keyword>
<evidence type="ECO:0000256" key="3">
    <source>
        <dbReference type="ARBA" id="ARBA00023163"/>
    </source>
</evidence>
<dbReference type="InterPro" id="IPR049945">
    <property type="entry name" value="AAA_22"/>
</dbReference>
<protein>
    <submittedName>
        <fullName evidence="5">LuxR family maltose regulon positive regulatory protein</fullName>
    </submittedName>
</protein>
<comment type="caution">
    <text evidence="5">The sequence shown here is derived from an EMBL/GenBank/DDBJ whole genome shotgun (WGS) entry which is preliminary data.</text>
</comment>
<dbReference type="Gene3D" id="3.40.50.300">
    <property type="entry name" value="P-loop containing nucleotide triphosphate hydrolases"/>
    <property type="match status" value="1"/>
</dbReference>
<evidence type="ECO:0000313" key="6">
    <source>
        <dbReference type="Proteomes" id="UP001267878"/>
    </source>
</evidence>
<keyword evidence="1" id="KW-0805">Transcription regulation</keyword>
<dbReference type="PROSITE" id="PS00622">
    <property type="entry name" value="HTH_LUXR_1"/>
    <property type="match status" value="1"/>
</dbReference>
<dbReference type="PROSITE" id="PS50043">
    <property type="entry name" value="HTH_LUXR_2"/>
    <property type="match status" value="1"/>
</dbReference>
<evidence type="ECO:0000256" key="2">
    <source>
        <dbReference type="ARBA" id="ARBA00023125"/>
    </source>
</evidence>
<feature type="domain" description="HTH luxR-type" evidence="4">
    <location>
        <begin position="840"/>
        <end position="905"/>
    </location>
</feature>
<dbReference type="InterPro" id="IPR036388">
    <property type="entry name" value="WH-like_DNA-bd_sf"/>
</dbReference>
<dbReference type="SUPFAM" id="SSF46894">
    <property type="entry name" value="C-terminal effector domain of the bipartite response regulators"/>
    <property type="match status" value="1"/>
</dbReference>
<gene>
    <name evidence="5" type="ORF">J2X04_000964</name>
</gene>
<organism evidence="5 6">
    <name type="scientific">Agrilutibacter niabensis</name>
    <dbReference type="NCBI Taxonomy" id="380628"/>
    <lineage>
        <taxon>Bacteria</taxon>
        <taxon>Pseudomonadati</taxon>
        <taxon>Pseudomonadota</taxon>
        <taxon>Gammaproteobacteria</taxon>
        <taxon>Lysobacterales</taxon>
        <taxon>Lysobacteraceae</taxon>
        <taxon>Agrilutibacter</taxon>
    </lineage>
</organism>
<dbReference type="InterPro" id="IPR000792">
    <property type="entry name" value="Tscrpt_reg_LuxR_C"/>
</dbReference>
<dbReference type="InterPro" id="IPR011990">
    <property type="entry name" value="TPR-like_helical_dom_sf"/>
</dbReference>
<keyword evidence="6" id="KW-1185">Reference proteome</keyword>
<evidence type="ECO:0000313" key="5">
    <source>
        <dbReference type="EMBL" id="MDR7098617.1"/>
    </source>
</evidence>
<dbReference type="InterPro" id="IPR016032">
    <property type="entry name" value="Sig_transdc_resp-reg_C-effctor"/>
</dbReference>
<dbReference type="CDD" id="cd06170">
    <property type="entry name" value="LuxR_C_like"/>
    <property type="match status" value="1"/>
</dbReference>
<dbReference type="InterPro" id="IPR059106">
    <property type="entry name" value="WHD_MalT"/>
</dbReference>
<evidence type="ECO:0000259" key="4">
    <source>
        <dbReference type="PROSITE" id="PS50043"/>
    </source>
</evidence>
<dbReference type="RefSeq" id="WP_310052639.1">
    <property type="nucleotide sequence ID" value="NZ_JAVDVW010000001.1"/>
</dbReference>
<dbReference type="Pfam" id="PF13401">
    <property type="entry name" value="AAA_22"/>
    <property type="match status" value="1"/>
</dbReference>
<sequence>MDTPALETGEELARRNGPALALVANADPCRDQPLVLSESELALKATPPRMPRTALERGRLQRFWVDVHDRTAIAVVAPAGFGKTTLLLQWRRRWLEQGARVAWLTADAKDDPVRFAEGVCQAMRAAGGRPTPGVARQAGKTGMEALTALLSEVAQQGVETVLMLDDAERLPLPTLRGAVQYLLFNAPANLHLVFGSRVPLSLQVAELAAKGHFATLATDALRLRLEESIELLEKRLPQLSVDARAHLHETTEGWPLGLQLAIAAVEHAPDPVGALASLSARHGTIQDYFVESLLAQLSPALTEFLTRIAILDRMNPELCAAVTGADDAAGLLAQLTTETPIMIQGERTDWIRLHPLARDFLLARFERLPMAEQAALHTRAASWFTERKRFHEAAGHALAAGDHALAQSHAARSLWTLGISGKYAEAREWLDRIPPEALAGDLDLRLAAAWILALGDRNAAALEIAREVIDNPATPPATLAVALRVAAGAAAYADHLGLMPDFVARWPGLHECGGEPLHAVTHLNFRALVALHEGATGDARALVAQAARFGNSDSLRLSAQVGHMLVGLSHLWEGDACQAEAVIQPALAQAEREGRRRGMAASLLASVLAAALFGRDQPAAAQAVLANRLDVIERSGFPDNVLLAYRTLANVALSQHDERRALNVLGNLEAVAERRQLPRLRAYALADQIRIHALRGRNETVATLLAALEQLAPTFEHEQLHPLALEYRLIASLARTHAALAKRELDVAESEVAAVGRLAAQLNRGRDALTVKVLRAVIARQRGSADALPLLQEVLELAEIAGYARLLVDTHPLAVEMAAELHPPSGGQTPPPAPTPIRAAPPRHGLLTSKEAQILSLIDKGMSNKEIARILDISGETVKWHLKNLFLKLSAGNRKHAVDRARLLGLTH</sequence>
<reference evidence="5 6" key="1">
    <citation type="submission" date="2023-07" db="EMBL/GenBank/DDBJ databases">
        <title>Sorghum-associated microbial communities from plants grown in Nebraska, USA.</title>
        <authorList>
            <person name="Schachtman D."/>
        </authorList>
    </citation>
    <scope>NUCLEOTIDE SEQUENCE [LARGE SCALE GENOMIC DNA]</scope>
    <source>
        <strain evidence="5 6">BE187</strain>
    </source>
</reference>
<keyword evidence="3" id="KW-0804">Transcription</keyword>
<dbReference type="Pfam" id="PF25873">
    <property type="entry name" value="WHD_MalT"/>
    <property type="match status" value="1"/>
</dbReference>
<dbReference type="PANTHER" id="PTHR44688">
    <property type="entry name" value="DNA-BINDING TRANSCRIPTIONAL ACTIVATOR DEVR_DOSR"/>
    <property type="match status" value="1"/>
</dbReference>
<dbReference type="Proteomes" id="UP001267878">
    <property type="component" value="Unassembled WGS sequence"/>
</dbReference>
<dbReference type="Pfam" id="PF00196">
    <property type="entry name" value="GerE"/>
    <property type="match status" value="1"/>
</dbReference>
<name>A0ABU1VMB6_9GAMM</name>
<dbReference type="PRINTS" id="PR00038">
    <property type="entry name" value="HTHLUXR"/>
</dbReference>
<proteinExistence type="predicted"/>
<dbReference type="PANTHER" id="PTHR44688:SF16">
    <property type="entry name" value="DNA-BINDING TRANSCRIPTIONAL ACTIVATOR DEVR_DOSR"/>
    <property type="match status" value="1"/>
</dbReference>
<dbReference type="EMBL" id="JAVDVW010000001">
    <property type="protein sequence ID" value="MDR7098617.1"/>
    <property type="molecule type" value="Genomic_DNA"/>
</dbReference>
<accession>A0ABU1VMB6</accession>